<dbReference type="Proteomes" id="UP001205337">
    <property type="component" value="Unassembled WGS sequence"/>
</dbReference>
<evidence type="ECO:0000313" key="2">
    <source>
        <dbReference type="Proteomes" id="UP001205337"/>
    </source>
</evidence>
<dbReference type="RefSeq" id="WP_258798668.1">
    <property type="nucleotide sequence ID" value="NZ_JANTHX010000007.1"/>
</dbReference>
<organism evidence="1 2">
    <name type="scientific">Protaetiibacter mangrovi</name>
    <dbReference type="NCBI Taxonomy" id="2970926"/>
    <lineage>
        <taxon>Bacteria</taxon>
        <taxon>Bacillati</taxon>
        <taxon>Actinomycetota</taxon>
        <taxon>Actinomycetes</taxon>
        <taxon>Micrococcales</taxon>
        <taxon>Microbacteriaceae</taxon>
        <taxon>Protaetiibacter</taxon>
    </lineage>
</organism>
<accession>A0ABT1ZFX7</accession>
<dbReference type="EMBL" id="JANTHX010000007">
    <property type="protein sequence ID" value="MCS0499608.1"/>
    <property type="molecule type" value="Genomic_DNA"/>
</dbReference>
<sequence length="142" mass="15130">MTEFRYGPVELYLVGFEGDRPDPGVVQALVDLLEGGLVRLLDFTIISRGEDGEVTVVEIEDETEEYGFGTIELEAVGIAGDEDIAEFAEHIPPGASAALIALELSYARTLAQKLDASGGVVLRTERIPAPIVNAIVDAVEGD</sequence>
<dbReference type="Pfam" id="PF19850">
    <property type="entry name" value="DUF6325"/>
    <property type="match status" value="1"/>
</dbReference>
<proteinExistence type="predicted"/>
<gene>
    <name evidence="1" type="ORF">NUH29_08610</name>
</gene>
<name>A0ABT1ZFX7_9MICO</name>
<comment type="caution">
    <text evidence="1">The sequence shown here is derived from an EMBL/GenBank/DDBJ whole genome shotgun (WGS) entry which is preliminary data.</text>
</comment>
<keyword evidence="2" id="KW-1185">Reference proteome</keyword>
<protein>
    <submittedName>
        <fullName evidence="1">DUF6325 family protein</fullName>
    </submittedName>
</protein>
<evidence type="ECO:0000313" key="1">
    <source>
        <dbReference type="EMBL" id="MCS0499608.1"/>
    </source>
</evidence>
<dbReference type="InterPro" id="IPR046288">
    <property type="entry name" value="DUF6325"/>
</dbReference>
<reference evidence="1 2" key="1">
    <citation type="submission" date="2022-08" db="EMBL/GenBank/DDBJ databases">
        <authorList>
            <person name="Li F."/>
        </authorList>
    </citation>
    <scope>NUCLEOTIDE SEQUENCE [LARGE SCALE GENOMIC DNA]</scope>
    <source>
        <strain evidence="1 2">10F1B-8-1</strain>
    </source>
</reference>